<name>A0A074WCM7_AURM1</name>
<dbReference type="Pfam" id="PF11917">
    <property type="entry name" value="DUF3435"/>
    <property type="match status" value="1"/>
</dbReference>
<dbReference type="RefSeq" id="XP_040884665.1">
    <property type="nucleotide sequence ID" value="XM_041019482.1"/>
</dbReference>
<proteinExistence type="predicted"/>
<dbReference type="PANTHER" id="PTHR37535">
    <property type="entry name" value="FLUG DOMAIN PROTEIN"/>
    <property type="match status" value="1"/>
</dbReference>
<dbReference type="GeneID" id="63912855"/>
<keyword evidence="3" id="KW-1185">Reference proteome</keyword>
<sequence length="930" mass="104472">MAPKAALLVPSKRKASIRETLEKVRFEGGQVKFDFIENLETRARELRTFRWQAPATQNRQDRHIYLYLEMIRTLEGLPEDMSHVDIHPHAFPQDHEKLFQYLEMFLILCFKTTQPRSNYGVAEIAWGTLATFRASMLYWVARIYGQLKRDPPTNTAAFNRMTTTMNGLNVQDRSSVDPIFATVKTHVGLTEIRQLIESDMMRTACIENAEQHHLAWCLGRFLALRPASIGAESFTGPGNTRHQPHLVWRDVVLQRDPSDKGRFTAVITIRHWKHTRDADADRSGPKTYTLVSPPADQLIFSVPHRLLVIALRRGILLDYNTIEDLLAGDLANITIRDDQLDEPIFYASGPRGLELDTSKPLNAHALTDYIRERGKTLGYPHPITFYSIRRRAATDLSVNYSKDLSREVMNHTTDSRTLETSYLDIRQGFNPTAAGLGIQLGAFGHDPAISGPSSLAVNTLDPARLLRTQGEALNLVTRELMASDPDNSAIGTDEYKNYRRRIRNQAYRILVTAQTTIQAREDTLDTLNERSLLAQASLFHDEVMRYAKDSTLASTLEEVPGEDRLDEAQEQLSSAAPEDEEEEDPDSLFVGSQEDEPALEEPFGEDITAPGSASRPGDSTPGPSAPGPSAPGPSAPGPSSRPGSSISYELMAKMSMSLITNNVLSTQQFWETRDKRCPACNEDPTMSQEDKDKEYRSLSVLTSHMSSNVHSGLERVKRQLEINAKALASGRYYCLYSCGKNWARRRDCIEHMDNSTEATDGAEHDAAKAADGWYDAGFKGTGSIQYHKELERNRKRLYLHTGLEFEEIPQLQHSIPHPTDPDIVLGDFAPYTIPSHLQDEIVELSPDELADPHRSGWRASLQADIDAGHIIEYENISDVPQMPIPPRLKWHVTETDEIPTILKKKRKTDKTDNAGQTGQAGRRVSWAPMQ</sequence>
<feature type="compositionally biased region" description="Pro residues" evidence="1">
    <location>
        <begin position="623"/>
        <end position="636"/>
    </location>
</feature>
<dbReference type="PANTHER" id="PTHR37535:SF3">
    <property type="entry name" value="FLUG DOMAIN-CONTAINING PROTEIN"/>
    <property type="match status" value="1"/>
</dbReference>
<accession>A0A074WCM7</accession>
<protein>
    <submittedName>
        <fullName evidence="2">Uncharacterized protein</fullName>
    </submittedName>
</protein>
<organism evidence="2 3">
    <name type="scientific">Aureobasidium melanogenum (strain CBS 110374)</name>
    <name type="common">Aureobasidium pullulans var. melanogenum</name>
    <dbReference type="NCBI Taxonomy" id="1043003"/>
    <lineage>
        <taxon>Eukaryota</taxon>
        <taxon>Fungi</taxon>
        <taxon>Dikarya</taxon>
        <taxon>Ascomycota</taxon>
        <taxon>Pezizomycotina</taxon>
        <taxon>Dothideomycetes</taxon>
        <taxon>Dothideomycetidae</taxon>
        <taxon>Dothideales</taxon>
        <taxon>Saccotheciaceae</taxon>
        <taxon>Aureobasidium</taxon>
    </lineage>
</organism>
<dbReference type="HOGENOM" id="CLU_013367_0_0_1"/>
<dbReference type="EMBL" id="KL584824">
    <property type="protein sequence ID" value="KEQ67642.1"/>
    <property type="molecule type" value="Genomic_DNA"/>
</dbReference>
<dbReference type="AlphaFoldDB" id="A0A074WCM7"/>
<evidence type="ECO:0000313" key="2">
    <source>
        <dbReference type="EMBL" id="KEQ67642.1"/>
    </source>
</evidence>
<evidence type="ECO:0000256" key="1">
    <source>
        <dbReference type="SAM" id="MobiDB-lite"/>
    </source>
</evidence>
<evidence type="ECO:0000313" key="3">
    <source>
        <dbReference type="Proteomes" id="UP000030672"/>
    </source>
</evidence>
<feature type="region of interest" description="Disordered" evidence="1">
    <location>
        <begin position="900"/>
        <end position="930"/>
    </location>
</feature>
<feature type="compositionally biased region" description="Acidic residues" evidence="1">
    <location>
        <begin position="577"/>
        <end position="586"/>
    </location>
</feature>
<feature type="region of interest" description="Disordered" evidence="1">
    <location>
        <begin position="602"/>
        <end position="645"/>
    </location>
</feature>
<feature type="region of interest" description="Disordered" evidence="1">
    <location>
        <begin position="557"/>
        <end position="590"/>
    </location>
</feature>
<gene>
    <name evidence="2" type="ORF">M437DRAFT_36615</name>
</gene>
<dbReference type="InterPro" id="IPR021842">
    <property type="entry name" value="DUF3435"/>
</dbReference>
<reference evidence="2 3" key="1">
    <citation type="journal article" date="2014" name="BMC Genomics">
        <title>Genome sequencing of four Aureobasidium pullulans varieties: biotechnological potential, stress tolerance, and description of new species.</title>
        <authorList>
            <person name="Gostin Ar C."/>
            <person name="Ohm R.A."/>
            <person name="Kogej T."/>
            <person name="Sonjak S."/>
            <person name="Turk M."/>
            <person name="Zajc J."/>
            <person name="Zalar P."/>
            <person name="Grube M."/>
            <person name="Sun H."/>
            <person name="Han J."/>
            <person name="Sharma A."/>
            <person name="Chiniquy J."/>
            <person name="Ngan C.Y."/>
            <person name="Lipzen A."/>
            <person name="Barry K."/>
            <person name="Grigoriev I.V."/>
            <person name="Gunde-Cimerman N."/>
        </authorList>
    </citation>
    <scope>NUCLEOTIDE SEQUENCE [LARGE SCALE GENOMIC DNA]</scope>
    <source>
        <strain evidence="2 3">CBS 110374</strain>
    </source>
</reference>
<dbReference type="Proteomes" id="UP000030672">
    <property type="component" value="Unassembled WGS sequence"/>
</dbReference>